<dbReference type="GO" id="GO:0015098">
    <property type="term" value="F:molybdate ion transmembrane transporter activity"/>
    <property type="evidence" value="ECO:0007669"/>
    <property type="project" value="InterPro"/>
</dbReference>
<dbReference type="Pfam" id="PF03459">
    <property type="entry name" value="TOBE"/>
    <property type="match status" value="1"/>
</dbReference>
<evidence type="ECO:0000256" key="3">
    <source>
        <dbReference type="ARBA" id="ARBA00022505"/>
    </source>
</evidence>
<dbReference type="SUPFAM" id="SSF50331">
    <property type="entry name" value="MOP-like"/>
    <property type="match status" value="1"/>
</dbReference>
<evidence type="ECO:0000313" key="13">
    <source>
        <dbReference type="Proteomes" id="UP000176562"/>
    </source>
</evidence>
<keyword evidence="8" id="KW-0472">Membrane</keyword>
<dbReference type="Pfam" id="PF00005">
    <property type="entry name" value="ABC_tran"/>
    <property type="match status" value="1"/>
</dbReference>
<evidence type="ECO:0000256" key="5">
    <source>
        <dbReference type="ARBA" id="ARBA00022741"/>
    </source>
</evidence>
<name>A0A1D9MF63_9RHOB</name>
<proteinExistence type="predicted"/>
<dbReference type="PANTHER" id="PTHR43514">
    <property type="entry name" value="ABC TRANSPORTER I FAMILY MEMBER 10"/>
    <property type="match status" value="1"/>
</dbReference>
<dbReference type="Proteomes" id="UP000176562">
    <property type="component" value="Chromosome"/>
</dbReference>
<dbReference type="RefSeq" id="WP_071166843.1">
    <property type="nucleotide sequence ID" value="NZ_CP017781.1"/>
</dbReference>
<keyword evidence="3 9" id="KW-0500">Molybdenum</keyword>
<dbReference type="PROSITE" id="PS00211">
    <property type="entry name" value="ABC_TRANSPORTER_1"/>
    <property type="match status" value="1"/>
</dbReference>
<dbReference type="InterPro" id="IPR005116">
    <property type="entry name" value="Transp-assoc_OB_typ1"/>
</dbReference>
<reference evidence="12 13" key="1">
    <citation type="submission" date="2016-10" db="EMBL/GenBank/DDBJ databases">
        <title>Rhodobacter sp. LPB0142, isolated from sea water.</title>
        <authorList>
            <person name="Kim E."/>
            <person name="Yi H."/>
        </authorList>
    </citation>
    <scope>NUCLEOTIDE SEQUENCE [LARGE SCALE GENOMIC DNA]</scope>
    <source>
        <strain evidence="12 13">LPB0142</strain>
    </source>
</reference>
<evidence type="ECO:0000256" key="4">
    <source>
        <dbReference type="ARBA" id="ARBA00022519"/>
    </source>
</evidence>
<dbReference type="KEGG" id="rhp:LPB142_14985"/>
<dbReference type="STRING" id="1850250.LPB142_14985"/>
<dbReference type="GO" id="GO:0140359">
    <property type="term" value="F:ABC-type transporter activity"/>
    <property type="evidence" value="ECO:0007669"/>
    <property type="project" value="InterPro"/>
</dbReference>
<dbReference type="InterPro" id="IPR003593">
    <property type="entry name" value="AAA+_ATPase"/>
</dbReference>
<evidence type="ECO:0000256" key="8">
    <source>
        <dbReference type="ARBA" id="ARBA00023136"/>
    </source>
</evidence>
<evidence type="ECO:0000256" key="1">
    <source>
        <dbReference type="ARBA" id="ARBA00022448"/>
    </source>
</evidence>
<dbReference type="InterPro" id="IPR008995">
    <property type="entry name" value="Mo/tungstate-bd_C_term_dom"/>
</dbReference>
<evidence type="ECO:0000256" key="9">
    <source>
        <dbReference type="PROSITE-ProRule" id="PRU01213"/>
    </source>
</evidence>
<dbReference type="InterPro" id="IPR027417">
    <property type="entry name" value="P-loop_NTPase"/>
</dbReference>
<protein>
    <submittedName>
        <fullName evidence="12">Molybdenum ABC transporter ATP-binding protein</fullName>
    </submittedName>
</protein>
<dbReference type="InterPro" id="IPR011868">
    <property type="entry name" value="ModC_ABC_ATP-bd"/>
</dbReference>
<evidence type="ECO:0000256" key="7">
    <source>
        <dbReference type="ARBA" id="ARBA00022967"/>
    </source>
</evidence>
<dbReference type="PROSITE" id="PS51866">
    <property type="entry name" value="MOP"/>
    <property type="match status" value="1"/>
</dbReference>
<evidence type="ECO:0000259" key="10">
    <source>
        <dbReference type="PROSITE" id="PS50893"/>
    </source>
</evidence>
<keyword evidence="13" id="KW-1185">Reference proteome</keyword>
<dbReference type="SMART" id="SM00382">
    <property type="entry name" value="AAA"/>
    <property type="match status" value="1"/>
</dbReference>
<dbReference type="AlphaFoldDB" id="A0A1D9MF63"/>
<dbReference type="Gene3D" id="2.40.50.100">
    <property type="match status" value="1"/>
</dbReference>
<dbReference type="SUPFAM" id="SSF52540">
    <property type="entry name" value="P-loop containing nucleoside triphosphate hydrolases"/>
    <property type="match status" value="1"/>
</dbReference>
<dbReference type="InterPro" id="IPR050334">
    <property type="entry name" value="Molybdenum_import_ModC"/>
</dbReference>
<dbReference type="InterPro" id="IPR017871">
    <property type="entry name" value="ABC_transporter-like_CS"/>
</dbReference>
<keyword evidence="5" id="KW-0547">Nucleotide-binding</keyword>
<dbReference type="InterPro" id="IPR004606">
    <property type="entry name" value="Mop_domain"/>
</dbReference>
<organism evidence="12 13">
    <name type="scientific">Rhodobacter xanthinilyticus</name>
    <dbReference type="NCBI Taxonomy" id="1850250"/>
    <lineage>
        <taxon>Bacteria</taxon>
        <taxon>Pseudomonadati</taxon>
        <taxon>Pseudomonadota</taxon>
        <taxon>Alphaproteobacteria</taxon>
        <taxon>Rhodobacterales</taxon>
        <taxon>Rhodobacter group</taxon>
        <taxon>Rhodobacter</taxon>
    </lineage>
</organism>
<evidence type="ECO:0000259" key="11">
    <source>
        <dbReference type="PROSITE" id="PS51866"/>
    </source>
</evidence>
<evidence type="ECO:0000313" key="12">
    <source>
        <dbReference type="EMBL" id="AOZ70476.1"/>
    </source>
</evidence>
<feature type="domain" description="ABC transporter" evidence="10">
    <location>
        <begin position="1"/>
        <end position="232"/>
    </location>
</feature>
<feature type="domain" description="Mop" evidence="11">
    <location>
        <begin position="291"/>
        <end position="357"/>
    </location>
</feature>
<dbReference type="GO" id="GO:0005524">
    <property type="term" value="F:ATP binding"/>
    <property type="evidence" value="ECO:0007669"/>
    <property type="project" value="UniProtKB-KW"/>
</dbReference>
<dbReference type="Gene3D" id="3.40.50.300">
    <property type="entry name" value="P-loop containing nucleotide triphosphate hydrolases"/>
    <property type="match status" value="1"/>
</dbReference>
<accession>A0A1D9MF63</accession>
<gene>
    <name evidence="12" type="ORF">LPB142_14985</name>
</gene>
<keyword evidence="7" id="KW-1278">Translocase</keyword>
<dbReference type="NCBIfam" id="TIGR02142">
    <property type="entry name" value="modC_ABC"/>
    <property type="match status" value="1"/>
</dbReference>
<dbReference type="PROSITE" id="PS50893">
    <property type="entry name" value="ABC_TRANSPORTER_2"/>
    <property type="match status" value="1"/>
</dbReference>
<sequence>MMLEVALSHPLGALRLDLRFAAPPGVTALFGPSGAGKTSVINAVAGLLRPETGRIVCAGEVLLDTARGLCLPPEARRVGYVFQDARLFPHLDVRANLTYGARFAPRGATGPGFDQIVALLGIEALLTRRPAALSGGEKARVAIGRALLSKPRILLLDEPLAALDAPRRAEILPFLERLGEAGLPVLYVSHSAAEVARLAQTVILMAEGRARAIGPTSEIFADPGLAGLFGADQAGAVLPARVAETAPDGLTRLETEAGPLFIADLAAPPGAEVRLRIHASDVMIARTRPEQISALNILPGVIERIEAEPGGRAWAQIRLGQSAILARLTQRSVAALGLAPGVGCHAILKSVVLARDELSLRA</sequence>
<keyword evidence="6 12" id="KW-0067">ATP-binding</keyword>
<dbReference type="GO" id="GO:0016020">
    <property type="term" value="C:membrane"/>
    <property type="evidence" value="ECO:0007669"/>
    <property type="project" value="InterPro"/>
</dbReference>
<keyword evidence="1" id="KW-0813">Transport</keyword>
<evidence type="ECO:0000256" key="6">
    <source>
        <dbReference type="ARBA" id="ARBA00022840"/>
    </source>
</evidence>
<evidence type="ECO:0000256" key="2">
    <source>
        <dbReference type="ARBA" id="ARBA00022475"/>
    </source>
</evidence>
<dbReference type="InterPro" id="IPR003439">
    <property type="entry name" value="ABC_transporter-like_ATP-bd"/>
</dbReference>
<dbReference type="PANTHER" id="PTHR43514:SF4">
    <property type="entry name" value="ABC TRANSPORTER I FAMILY MEMBER 10"/>
    <property type="match status" value="1"/>
</dbReference>
<dbReference type="EMBL" id="CP017781">
    <property type="protein sequence ID" value="AOZ70476.1"/>
    <property type="molecule type" value="Genomic_DNA"/>
</dbReference>
<dbReference type="GO" id="GO:0016887">
    <property type="term" value="F:ATP hydrolysis activity"/>
    <property type="evidence" value="ECO:0007669"/>
    <property type="project" value="InterPro"/>
</dbReference>
<keyword evidence="2" id="KW-1003">Cell membrane</keyword>
<keyword evidence="4" id="KW-0997">Cell inner membrane</keyword>